<dbReference type="InterPro" id="IPR011051">
    <property type="entry name" value="RmlC_Cupin_sf"/>
</dbReference>
<proteinExistence type="predicted"/>
<dbReference type="SUPFAM" id="SSF51182">
    <property type="entry name" value="RmlC-like cupins"/>
    <property type="match status" value="1"/>
</dbReference>
<dbReference type="EMBL" id="BART01029115">
    <property type="protein sequence ID" value="GAG97290.1"/>
    <property type="molecule type" value="Genomic_DNA"/>
</dbReference>
<evidence type="ECO:0008006" key="2">
    <source>
        <dbReference type="Google" id="ProtNLM"/>
    </source>
</evidence>
<dbReference type="GO" id="GO:0008830">
    <property type="term" value="F:dTDP-4-dehydrorhamnose 3,5-epimerase activity"/>
    <property type="evidence" value="ECO:0007669"/>
    <property type="project" value="InterPro"/>
</dbReference>
<organism evidence="1">
    <name type="scientific">marine sediment metagenome</name>
    <dbReference type="NCBI Taxonomy" id="412755"/>
    <lineage>
        <taxon>unclassified sequences</taxon>
        <taxon>metagenomes</taxon>
        <taxon>ecological metagenomes</taxon>
    </lineage>
</organism>
<dbReference type="GO" id="GO:0000271">
    <property type="term" value="P:polysaccharide biosynthetic process"/>
    <property type="evidence" value="ECO:0007669"/>
    <property type="project" value="TreeGrafter"/>
</dbReference>
<dbReference type="Gene3D" id="2.60.120.10">
    <property type="entry name" value="Jelly Rolls"/>
    <property type="match status" value="1"/>
</dbReference>
<comment type="caution">
    <text evidence="1">The sequence shown here is derived from an EMBL/GenBank/DDBJ whole genome shotgun (WGS) entry which is preliminary data.</text>
</comment>
<gene>
    <name evidence="1" type="ORF">S01H4_51170</name>
</gene>
<dbReference type="InterPro" id="IPR014710">
    <property type="entry name" value="RmlC-like_jellyroll"/>
</dbReference>
<sequence length="99" mass="11567">MIEGVNLVNLKQIPDDRGKIMHMLRCDEDHFEKFGEIYFSVVYPEVIKGWHLHKKMVLNYAVPVGMIKLVLYDERDGSSTKGKLMELFIGENNYCLVQF</sequence>
<accession>X1BQH3</accession>
<dbReference type="AlphaFoldDB" id="X1BQH3"/>
<reference evidence="1" key="1">
    <citation type="journal article" date="2014" name="Front. Microbiol.">
        <title>High frequency of phylogenetically diverse reductive dehalogenase-homologous genes in deep subseafloor sedimentary metagenomes.</title>
        <authorList>
            <person name="Kawai M."/>
            <person name="Futagami T."/>
            <person name="Toyoda A."/>
            <person name="Takaki Y."/>
            <person name="Nishi S."/>
            <person name="Hori S."/>
            <person name="Arai W."/>
            <person name="Tsubouchi T."/>
            <person name="Morono Y."/>
            <person name="Uchiyama I."/>
            <person name="Ito T."/>
            <person name="Fujiyama A."/>
            <person name="Inagaki F."/>
            <person name="Takami H."/>
        </authorList>
    </citation>
    <scope>NUCLEOTIDE SEQUENCE</scope>
    <source>
        <strain evidence="1">Expedition CK06-06</strain>
    </source>
</reference>
<evidence type="ECO:0000313" key="1">
    <source>
        <dbReference type="EMBL" id="GAG97290.1"/>
    </source>
</evidence>
<protein>
    <recommendedName>
        <fullName evidence="2">Sugar 3,4-ketoisomerase QdtA cupin domain-containing protein</fullName>
    </recommendedName>
</protein>
<dbReference type="PANTHER" id="PTHR21047">
    <property type="entry name" value="DTDP-6-DEOXY-D-GLUCOSE-3,5 EPIMERASE"/>
    <property type="match status" value="1"/>
</dbReference>
<dbReference type="InterPro" id="IPR000888">
    <property type="entry name" value="RmlC-like"/>
</dbReference>
<dbReference type="GO" id="GO:0005829">
    <property type="term" value="C:cytosol"/>
    <property type="evidence" value="ECO:0007669"/>
    <property type="project" value="TreeGrafter"/>
</dbReference>
<dbReference type="PANTHER" id="PTHR21047:SF2">
    <property type="entry name" value="THYMIDINE DIPHOSPHO-4-KETO-RHAMNOSE 3,5-EPIMERASE"/>
    <property type="match status" value="1"/>
</dbReference>
<name>X1BQH3_9ZZZZ</name>